<comment type="cofactor">
    <cofactor evidence="9">
        <name>Zn(2+)</name>
        <dbReference type="ChEBI" id="CHEBI:29105"/>
    </cofactor>
    <text evidence="9">Binds 1 zinc ion per subunit.</text>
</comment>
<evidence type="ECO:0000256" key="4">
    <source>
        <dbReference type="ARBA" id="ARBA00022602"/>
    </source>
</evidence>
<comment type="caution">
    <text evidence="11">The sequence shown here is derived from an EMBL/GenBank/DDBJ whole genome shotgun (WGS) entry which is preliminary data.</text>
</comment>
<evidence type="ECO:0000313" key="11">
    <source>
        <dbReference type="EMBL" id="PRP85787.1"/>
    </source>
</evidence>
<dbReference type="Pfam" id="PF00432">
    <property type="entry name" value="Prenyltrans"/>
    <property type="match status" value="1"/>
</dbReference>
<evidence type="ECO:0000313" key="12">
    <source>
        <dbReference type="Proteomes" id="UP000241769"/>
    </source>
</evidence>
<evidence type="ECO:0000256" key="1">
    <source>
        <dbReference type="ARBA" id="ARBA00010497"/>
    </source>
</evidence>
<evidence type="ECO:0000256" key="6">
    <source>
        <dbReference type="ARBA" id="ARBA00022723"/>
    </source>
</evidence>
<comment type="catalytic activity">
    <reaction evidence="9">
        <text>L-cysteinyl-[protein] + (2E,6E)-farnesyl diphosphate = S-(2E,6E)-farnesyl-L-cysteinyl-[protein] + diphosphate</text>
        <dbReference type="Rhea" id="RHEA:13345"/>
        <dbReference type="Rhea" id="RHEA-COMP:10131"/>
        <dbReference type="Rhea" id="RHEA-COMP:11535"/>
        <dbReference type="ChEBI" id="CHEBI:29950"/>
        <dbReference type="ChEBI" id="CHEBI:33019"/>
        <dbReference type="ChEBI" id="CHEBI:86019"/>
        <dbReference type="ChEBI" id="CHEBI:175763"/>
    </reaction>
</comment>
<dbReference type="SUPFAM" id="SSF48239">
    <property type="entry name" value="Terpenoid cyclases/Protein prenyltransferases"/>
    <property type="match status" value="1"/>
</dbReference>
<keyword evidence="4 9" id="KW-0637">Prenyltransferase</keyword>
<dbReference type="OrthoDB" id="10261146at2759"/>
<accession>A0A2P6NP87</accession>
<dbReference type="STRING" id="1890364.A0A2P6NP87"/>
<evidence type="ECO:0000256" key="3">
    <source>
        <dbReference type="ARBA" id="ARBA00015798"/>
    </source>
</evidence>
<evidence type="ECO:0000256" key="5">
    <source>
        <dbReference type="ARBA" id="ARBA00022679"/>
    </source>
</evidence>
<evidence type="ECO:0000256" key="7">
    <source>
        <dbReference type="ARBA" id="ARBA00022737"/>
    </source>
</evidence>
<dbReference type="Proteomes" id="UP000241769">
    <property type="component" value="Unassembled WGS sequence"/>
</dbReference>
<name>A0A2P6NP87_9EUKA</name>
<dbReference type="AlphaFoldDB" id="A0A2P6NP87"/>
<keyword evidence="5 9" id="KW-0808">Transferase</keyword>
<sequence>MTKYNDDKAWRQKFTENEYWMTSEDEPDDPTTEEQVKVEIGVQKTYQKFLRDKKELKVQRGKHIAYLLDGIRHLDSYFDSLDASRPWLVYWIVHSLDLLGELDKHPDIIHDAVVFLSKCQNSTGGFGGGPGQLSHLAPTYAAVNALAICGTQEAYEMIDRKGLHSFLMSMRDPIHGGFVMHHGGENDVRGCYCALNAASLAGVLTPELTAGIPEFIARCQTYEGGMGGFPGNEAHGGYTFCALAAFLLSSPASHQLLNVPALTDWAVARQTPYEGGFNGRTNKLVDACYSFWMGGVFPLLHAMEYGWRFDAFWNQEKPAYNKSTKEEKGSDDMDSLYLFHQKNLQLYILICSQDDVRGGFRDKPGKGRDFYHTCYTLSGLSVSQHNPDGTTSVVGPNENLMEPTHPIHNVRPIKATRMKNFFSEIK</sequence>
<comment type="subunit">
    <text evidence="9">Heterodimer of an alpha and a beta subunit.</text>
</comment>
<dbReference type="GO" id="GO:0097354">
    <property type="term" value="P:prenylation"/>
    <property type="evidence" value="ECO:0007669"/>
    <property type="project" value="UniProtKB-UniRule"/>
</dbReference>
<dbReference type="InterPro" id="IPR008930">
    <property type="entry name" value="Terpenoid_cyclase/PrenylTrfase"/>
</dbReference>
<dbReference type="InterPro" id="IPR026872">
    <property type="entry name" value="FTB"/>
</dbReference>
<evidence type="ECO:0000259" key="10">
    <source>
        <dbReference type="Pfam" id="PF00432"/>
    </source>
</evidence>
<organism evidence="11 12">
    <name type="scientific">Planoprotostelium fungivorum</name>
    <dbReference type="NCBI Taxonomy" id="1890364"/>
    <lineage>
        <taxon>Eukaryota</taxon>
        <taxon>Amoebozoa</taxon>
        <taxon>Evosea</taxon>
        <taxon>Variosea</taxon>
        <taxon>Cavosteliida</taxon>
        <taxon>Cavosteliaceae</taxon>
        <taxon>Planoprotostelium</taxon>
    </lineage>
</organism>
<reference evidence="11 12" key="1">
    <citation type="journal article" date="2018" name="Genome Biol. Evol.">
        <title>Multiple Roots of Fruiting Body Formation in Amoebozoa.</title>
        <authorList>
            <person name="Hillmann F."/>
            <person name="Forbes G."/>
            <person name="Novohradska S."/>
            <person name="Ferling I."/>
            <person name="Riege K."/>
            <person name="Groth M."/>
            <person name="Westermann M."/>
            <person name="Marz M."/>
            <person name="Spaller T."/>
            <person name="Winckler T."/>
            <person name="Schaap P."/>
            <person name="Glockner G."/>
        </authorList>
    </citation>
    <scope>NUCLEOTIDE SEQUENCE [LARGE SCALE GENOMIC DNA]</scope>
    <source>
        <strain evidence="11 12">Jena</strain>
    </source>
</reference>
<dbReference type="GO" id="GO:0004660">
    <property type="term" value="F:protein farnesyltransferase activity"/>
    <property type="evidence" value="ECO:0007669"/>
    <property type="project" value="UniProtKB-UniRule"/>
</dbReference>
<dbReference type="FunCoup" id="A0A2P6NP87">
    <property type="interactions" value="483"/>
</dbReference>
<protein>
    <recommendedName>
        <fullName evidence="3 9">Protein farnesyltransferase subunit beta</fullName>
        <shortName evidence="9">FTase-beta</shortName>
        <ecNumber evidence="2 9">2.5.1.58</ecNumber>
    </recommendedName>
</protein>
<evidence type="ECO:0000256" key="8">
    <source>
        <dbReference type="ARBA" id="ARBA00022833"/>
    </source>
</evidence>
<keyword evidence="6 9" id="KW-0479">Metal-binding</keyword>
<keyword evidence="8 9" id="KW-0862">Zinc</keyword>
<dbReference type="EC" id="2.5.1.58" evidence="2 9"/>
<dbReference type="InterPro" id="IPR045089">
    <property type="entry name" value="PGGT1B-like"/>
</dbReference>
<evidence type="ECO:0000256" key="9">
    <source>
        <dbReference type="RuleBase" id="RU365056"/>
    </source>
</evidence>
<dbReference type="PANTHER" id="PTHR11774">
    <property type="entry name" value="GERANYLGERANYL TRANSFERASE TYPE BETA SUBUNIT"/>
    <property type="match status" value="1"/>
</dbReference>
<dbReference type="CDD" id="cd02893">
    <property type="entry name" value="FTase"/>
    <property type="match status" value="1"/>
</dbReference>
<keyword evidence="7" id="KW-0677">Repeat</keyword>
<dbReference type="PANTHER" id="PTHR11774:SF6">
    <property type="entry name" value="PROTEIN FARNESYLTRANSFERASE SUBUNIT BETA"/>
    <property type="match status" value="1"/>
</dbReference>
<dbReference type="InParanoid" id="A0A2P6NP87"/>
<dbReference type="Gene3D" id="1.50.10.20">
    <property type="match status" value="1"/>
</dbReference>
<gene>
    <name evidence="11" type="ORF">PROFUN_05979</name>
</gene>
<dbReference type="EMBL" id="MDYQ01000039">
    <property type="protein sequence ID" value="PRP85787.1"/>
    <property type="molecule type" value="Genomic_DNA"/>
</dbReference>
<feature type="domain" description="Prenyltransferase alpha-alpha toroid" evidence="10">
    <location>
        <begin position="59"/>
        <end position="410"/>
    </location>
</feature>
<dbReference type="InterPro" id="IPR001330">
    <property type="entry name" value="Prenyltrans"/>
</dbReference>
<proteinExistence type="inferred from homology"/>
<evidence type="ECO:0000256" key="2">
    <source>
        <dbReference type="ARBA" id="ARBA00012702"/>
    </source>
</evidence>
<dbReference type="GO" id="GO:0008270">
    <property type="term" value="F:zinc ion binding"/>
    <property type="evidence" value="ECO:0007669"/>
    <property type="project" value="UniProtKB-UniRule"/>
</dbReference>
<keyword evidence="12" id="KW-1185">Reference proteome</keyword>
<comment type="function">
    <text evidence="9">Catalyzes the transfer of a farnesyl moiety from farnesyl diphosphate to a cysteine at the fourth position from the C-terminus of several proteins. The beta subunit is responsible for peptide-binding.</text>
</comment>
<dbReference type="GO" id="GO:0005965">
    <property type="term" value="C:protein farnesyltransferase complex"/>
    <property type="evidence" value="ECO:0007669"/>
    <property type="project" value="UniProtKB-UniRule"/>
</dbReference>
<comment type="similarity">
    <text evidence="1 9">Belongs to the protein prenyltransferase subunit beta family.</text>
</comment>